<dbReference type="Pfam" id="PF12937">
    <property type="entry name" value="F-box-like"/>
    <property type="match status" value="1"/>
</dbReference>
<name>A0A8H6IHA5_9AGAR</name>
<comment type="caution">
    <text evidence="2">The sequence shown here is derived from an EMBL/GenBank/DDBJ whole genome shotgun (WGS) entry which is preliminary data.</text>
</comment>
<sequence length="479" mass="54478">MAVDPEPTPTGATANQAAMAIDNESKQPKDIAFWPTALLLHLFKRCQAELDKEIEPNPVIVPISQTCRQWRDVALSNASLWTRVYLGFDRFDNGVMHLSRATDAERRLRISLYLSTKNLKLNESQMDRFTLAVAKSKYEWAEVTIEETRPKRLAMLLVAALSNSNWNLKLRNLSITCDSSNKAIKQQRMSPLSHLFKVGGADTTLGHLKIWKFPVTWANIARAPYLNRLDLRRVPEEYFPGWHTFAQMINSAVYLEHLVLIHVEIPLPIFLEPYPALEVPSLKSLTLYVTHGNKRCDINPTFLKAIKVAPKLETLVVSDLNHLSDVTQLVFSSETKRFQIISSITFLHVNIEEEVPDAFFTATESLKVFRVGGQPGGSYRNIFDKIQDALWPNLEKIVVVKMEELNKSDRESLSAFIEKRKESGKEVTVVEVDGEAGIEDWDLGNGFSLEEPQDLYKGRITKRTLEIMDVLSTDSEFEF</sequence>
<feature type="domain" description="F-box" evidence="1">
    <location>
        <begin position="35"/>
        <end position="86"/>
    </location>
</feature>
<evidence type="ECO:0000313" key="3">
    <source>
        <dbReference type="Proteomes" id="UP000521943"/>
    </source>
</evidence>
<dbReference type="InterPro" id="IPR032675">
    <property type="entry name" value="LRR_dom_sf"/>
</dbReference>
<dbReference type="EMBL" id="JACGCI010000005">
    <property type="protein sequence ID" value="KAF6763816.1"/>
    <property type="molecule type" value="Genomic_DNA"/>
</dbReference>
<dbReference type="OrthoDB" id="2862433at2759"/>
<accession>A0A8H6IHA5</accession>
<evidence type="ECO:0000259" key="1">
    <source>
        <dbReference type="Pfam" id="PF12937"/>
    </source>
</evidence>
<reference evidence="2 3" key="1">
    <citation type="submission" date="2020-07" db="EMBL/GenBank/DDBJ databases">
        <title>Comparative genomics of pyrophilous fungi reveals a link between fire events and developmental genes.</title>
        <authorList>
            <consortium name="DOE Joint Genome Institute"/>
            <person name="Steindorff A.S."/>
            <person name="Carver A."/>
            <person name="Calhoun S."/>
            <person name="Stillman K."/>
            <person name="Liu H."/>
            <person name="Lipzen A."/>
            <person name="Pangilinan J."/>
            <person name="Labutti K."/>
            <person name="Bruns T.D."/>
            <person name="Grigoriev I.V."/>
        </authorList>
    </citation>
    <scope>NUCLEOTIDE SEQUENCE [LARGE SCALE GENOMIC DNA]</scope>
    <source>
        <strain evidence="2 3">CBS 144469</strain>
    </source>
</reference>
<dbReference type="Gene3D" id="3.80.10.10">
    <property type="entry name" value="Ribonuclease Inhibitor"/>
    <property type="match status" value="1"/>
</dbReference>
<dbReference type="AlphaFoldDB" id="A0A8H6IHA5"/>
<dbReference type="SUPFAM" id="SSF52047">
    <property type="entry name" value="RNI-like"/>
    <property type="match status" value="1"/>
</dbReference>
<proteinExistence type="predicted"/>
<dbReference type="Proteomes" id="UP000521943">
    <property type="component" value="Unassembled WGS sequence"/>
</dbReference>
<organism evidence="2 3">
    <name type="scientific">Ephemerocybe angulata</name>
    <dbReference type="NCBI Taxonomy" id="980116"/>
    <lineage>
        <taxon>Eukaryota</taxon>
        <taxon>Fungi</taxon>
        <taxon>Dikarya</taxon>
        <taxon>Basidiomycota</taxon>
        <taxon>Agaricomycotina</taxon>
        <taxon>Agaricomycetes</taxon>
        <taxon>Agaricomycetidae</taxon>
        <taxon>Agaricales</taxon>
        <taxon>Agaricineae</taxon>
        <taxon>Psathyrellaceae</taxon>
        <taxon>Ephemerocybe</taxon>
    </lineage>
</organism>
<keyword evidence="3" id="KW-1185">Reference proteome</keyword>
<evidence type="ECO:0000313" key="2">
    <source>
        <dbReference type="EMBL" id="KAF6763816.1"/>
    </source>
</evidence>
<gene>
    <name evidence="2" type="ORF">DFP72DRAFT_873461</name>
</gene>
<dbReference type="InterPro" id="IPR001810">
    <property type="entry name" value="F-box_dom"/>
</dbReference>
<protein>
    <recommendedName>
        <fullName evidence="1">F-box domain-containing protein</fullName>
    </recommendedName>
</protein>